<dbReference type="PANTHER" id="PTHR12396:SF0">
    <property type="entry name" value="METHYL-CPG BINDING DOMAIN PROTEIN-LIKE, ISOFORM C"/>
    <property type="match status" value="1"/>
</dbReference>
<evidence type="ECO:0000256" key="5">
    <source>
        <dbReference type="ARBA" id="ARBA00023015"/>
    </source>
</evidence>
<dbReference type="SMART" id="SM00391">
    <property type="entry name" value="MBD"/>
    <property type="match status" value="1"/>
</dbReference>
<name>A0A812C7Z0_ACAPH</name>
<dbReference type="GO" id="GO:0000122">
    <property type="term" value="P:negative regulation of transcription by RNA polymerase II"/>
    <property type="evidence" value="ECO:0007669"/>
    <property type="project" value="TreeGrafter"/>
</dbReference>
<evidence type="ECO:0000313" key="11">
    <source>
        <dbReference type="Proteomes" id="UP000597762"/>
    </source>
</evidence>
<evidence type="ECO:0000256" key="2">
    <source>
        <dbReference type="ARBA" id="ARBA00004286"/>
    </source>
</evidence>
<feature type="domain" description="MBD" evidence="9">
    <location>
        <begin position="1"/>
        <end position="64"/>
    </location>
</feature>
<evidence type="ECO:0000256" key="6">
    <source>
        <dbReference type="ARBA" id="ARBA00023125"/>
    </source>
</evidence>
<dbReference type="Gene3D" id="3.30.890.10">
    <property type="entry name" value="Methyl-cpg-binding Protein 2, Chain A"/>
    <property type="match status" value="1"/>
</dbReference>
<comment type="caution">
    <text evidence="10">The sequence shown here is derived from an EMBL/GenBank/DDBJ whole genome shotgun (WGS) entry which is preliminary data.</text>
</comment>
<dbReference type="GO" id="GO:0006346">
    <property type="term" value="P:DNA methylation-dependent constitutive heterochromatin formation"/>
    <property type="evidence" value="ECO:0007669"/>
    <property type="project" value="TreeGrafter"/>
</dbReference>
<keyword evidence="3" id="KW-0158">Chromosome</keyword>
<dbReference type="FunFam" id="3.30.890.10:FF:000003">
    <property type="entry name" value="methyl-CpG-binding domain protein 2"/>
    <property type="match status" value="1"/>
</dbReference>
<dbReference type="Pfam" id="PF01429">
    <property type="entry name" value="MBD"/>
    <property type="match status" value="1"/>
</dbReference>
<evidence type="ECO:0000256" key="8">
    <source>
        <dbReference type="ARBA" id="ARBA00023242"/>
    </source>
</evidence>
<keyword evidence="6" id="KW-0238">DNA-binding</keyword>
<dbReference type="InterPro" id="IPR016177">
    <property type="entry name" value="DNA-bd_dom_sf"/>
</dbReference>
<sequence>MDCVGLPPGWKREEVVRKSGLSAGKTDVYYYSPDGKKIRSKPQLARHIGDVIDLSAFDFRTGRIIHSALRKSKRPKGSTFDFARGMRHDSSLALPIRQTASIFKQPVTVIRTRPESRPKTDLKHGPQEQPKQLFWEKRLRGVQPRDVNDDPFVPLELPLNMQGMDNTASITGIGPDLTTENILQSIAAALHVSNIPVTGQNSSKSIQKNPGVNMDANQPKMQYMMVSDNDVRRQEHKVFHNFLFELSSNNRNRNHCLKADTECILLSLSHHYVCIFLLPLVAAPPPSSFSHFVGTHLLFSLNGQMMSFFFF</sequence>
<dbReference type="Pfam" id="PF14048">
    <property type="entry name" value="MBD_C"/>
    <property type="match status" value="1"/>
</dbReference>
<organism evidence="10 11">
    <name type="scientific">Acanthosepion pharaonis</name>
    <name type="common">Pharaoh cuttlefish</name>
    <name type="synonym">Sepia pharaonis</name>
    <dbReference type="NCBI Taxonomy" id="158019"/>
    <lineage>
        <taxon>Eukaryota</taxon>
        <taxon>Metazoa</taxon>
        <taxon>Spiralia</taxon>
        <taxon>Lophotrochozoa</taxon>
        <taxon>Mollusca</taxon>
        <taxon>Cephalopoda</taxon>
        <taxon>Coleoidea</taxon>
        <taxon>Decapodiformes</taxon>
        <taxon>Sepiida</taxon>
        <taxon>Sepiina</taxon>
        <taxon>Sepiidae</taxon>
        <taxon>Acanthosepion</taxon>
    </lineage>
</organism>
<dbReference type="Proteomes" id="UP000597762">
    <property type="component" value="Unassembled WGS sequence"/>
</dbReference>
<reference evidence="10" key="1">
    <citation type="submission" date="2021-01" db="EMBL/GenBank/DDBJ databases">
        <authorList>
            <person name="Li R."/>
            <person name="Bekaert M."/>
        </authorList>
    </citation>
    <scope>NUCLEOTIDE SEQUENCE</scope>
    <source>
        <strain evidence="10">Farmed</strain>
    </source>
</reference>
<evidence type="ECO:0000259" key="9">
    <source>
        <dbReference type="PROSITE" id="PS50982"/>
    </source>
</evidence>
<protein>
    <submittedName>
        <fullName evidence="10">MBD2</fullName>
    </submittedName>
</protein>
<dbReference type="CDD" id="cd01396">
    <property type="entry name" value="MeCP2_MBD"/>
    <property type="match status" value="1"/>
</dbReference>
<gene>
    <name evidence="10" type="ORF">SPHA_31765</name>
</gene>
<evidence type="ECO:0000313" key="10">
    <source>
        <dbReference type="EMBL" id="CAE1259592.1"/>
    </source>
</evidence>
<accession>A0A812C7Z0</accession>
<dbReference type="InterPro" id="IPR025884">
    <property type="entry name" value="MeCpG-bd_2/3_C_dom"/>
</dbReference>
<dbReference type="EMBL" id="CAHIKZ030001313">
    <property type="protein sequence ID" value="CAE1259592.1"/>
    <property type="molecule type" value="Genomic_DNA"/>
</dbReference>
<dbReference type="Pfam" id="PF16564">
    <property type="entry name" value="MBDa"/>
    <property type="match status" value="1"/>
</dbReference>
<keyword evidence="5" id="KW-0805">Transcription regulation</keyword>
<evidence type="ECO:0000256" key="3">
    <source>
        <dbReference type="ARBA" id="ARBA00022454"/>
    </source>
</evidence>
<keyword evidence="11" id="KW-1185">Reference proteome</keyword>
<dbReference type="PANTHER" id="PTHR12396">
    <property type="entry name" value="METHYL-CPG BINDING PROTEIN, MBD"/>
    <property type="match status" value="1"/>
</dbReference>
<dbReference type="InterPro" id="IPR032343">
    <property type="entry name" value="MBD2/MBD3_p55-bd"/>
</dbReference>
<dbReference type="PROSITE" id="PS50982">
    <property type="entry name" value="MBD"/>
    <property type="match status" value="1"/>
</dbReference>
<keyword evidence="8" id="KW-0539">Nucleus</keyword>
<evidence type="ECO:0000256" key="1">
    <source>
        <dbReference type="ARBA" id="ARBA00004123"/>
    </source>
</evidence>
<comment type="subcellular location">
    <subcellularLocation>
        <location evidence="2">Chromosome</location>
    </subcellularLocation>
    <subcellularLocation>
        <location evidence="1">Nucleus</location>
    </subcellularLocation>
</comment>
<dbReference type="OrthoDB" id="10072024at2759"/>
<proteinExistence type="predicted"/>
<dbReference type="SUPFAM" id="SSF54171">
    <property type="entry name" value="DNA-binding domain"/>
    <property type="match status" value="1"/>
</dbReference>
<dbReference type="GO" id="GO:0008327">
    <property type="term" value="F:methyl-CpG binding"/>
    <property type="evidence" value="ECO:0007669"/>
    <property type="project" value="TreeGrafter"/>
</dbReference>
<keyword evidence="4" id="KW-0597">Phosphoprotein</keyword>
<evidence type="ECO:0000256" key="7">
    <source>
        <dbReference type="ARBA" id="ARBA00023163"/>
    </source>
</evidence>
<evidence type="ECO:0000256" key="4">
    <source>
        <dbReference type="ARBA" id="ARBA00022553"/>
    </source>
</evidence>
<keyword evidence="7" id="KW-0804">Transcription</keyword>
<dbReference type="GO" id="GO:0000785">
    <property type="term" value="C:chromatin"/>
    <property type="evidence" value="ECO:0007669"/>
    <property type="project" value="UniProtKB-ARBA"/>
</dbReference>
<dbReference type="GO" id="GO:0000118">
    <property type="term" value="C:histone deacetylase complex"/>
    <property type="evidence" value="ECO:0007669"/>
    <property type="project" value="UniProtKB-ARBA"/>
</dbReference>
<dbReference type="InterPro" id="IPR001739">
    <property type="entry name" value="Methyl_CpG_DNA-bd"/>
</dbReference>
<dbReference type="AlphaFoldDB" id="A0A812C7Z0"/>